<dbReference type="Pfam" id="PF20730">
    <property type="entry name" value="YetF_N"/>
    <property type="match status" value="1"/>
</dbReference>
<evidence type="ECO:0000256" key="6">
    <source>
        <dbReference type="ARBA" id="ARBA00023136"/>
    </source>
</evidence>
<evidence type="ECO:0000259" key="9">
    <source>
        <dbReference type="Pfam" id="PF20730"/>
    </source>
</evidence>
<evidence type="ECO:0000256" key="1">
    <source>
        <dbReference type="ARBA" id="ARBA00004651"/>
    </source>
</evidence>
<dbReference type="PANTHER" id="PTHR34582:SF5">
    <property type="entry name" value="UPF0702 TRANSMEMBRANE PROTEIN YETF"/>
    <property type="match status" value="1"/>
</dbReference>
<evidence type="ECO:0000256" key="4">
    <source>
        <dbReference type="ARBA" id="ARBA00022692"/>
    </source>
</evidence>
<evidence type="ECO:0000256" key="3">
    <source>
        <dbReference type="ARBA" id="ARBA00022475"/>
    </source>
</evidence>
<keyword evidence="11" id="KW-1185">Reference proteome</keyword>
<dbReference type="Gene3D" id="3.30.240.20">
    <property type="entry name" value="bsu07140 like domains"/>
    <property type="match status" value="2"/>
</dbReference>
<keyword evidence="6 7" id="KW-0472">Membrane</keyword>
<keyword evidence="4 7" id="KW-0812">Transmembrane</keyword>
<evidence type="ECO:0000256" key="5">
    <source>
        <dbReference type="ARBA" id="ARBA00022989"/>
    </source>
</evidence>
<dbReference type="InterPro" id="IPR048454">
    <property type="entry name" value="YetF_N"/>
</dbReference>
<dbReference type="InterPro" id="IPR007353">
    <property type="entry name" value="DUF421"/>
</dbReference>
<accession>A0A1H9PD76</accession>
<dbReference type="STRING" id="1601833.SAMN05518684_101258"/>
<feature type="domain" description="YetF C-terminal" evidence="8">
    <location>
        <begin position="82"/>
        <end position="215"/>
    </location>
</feature>
<dbReference type="EMBL" id="FOGT01000001">
    <property type="protein sequence ID" value="SER46224.1"/>
    <property type="molecule type" value="Genomic_DNA"/>
</dbReference>
<dbReference type="OrthoDB" id="1076133at2"/>
<dbReference type="Pfam" id="PF04239">
    <property type="entry name" value="DUF421"/>
    <property type="match status" value="1"/>
</dbReference>
<keyword evidence="5 7" id="KW-1133">Transmembrane helix</keyword>
<evidence type="ECO:0000256" key="2">
    <source>
        <dbReference type="ARBA" id="ARBA00006448"/>
    </source>
</evidence>
<proteinExistence type="inferred from homology"/>
<name>A0A1H9PD76_9BACI</name>
<evidence type="ECO:0000313" key="10">
    <source>
        <dbReference type="EMBL" id="SER46224.1"/>
    </source>
</evidence>
<evidence type="ECO:0000256" key="7">
    <source>
        <dbReference type="SAM" id="Phobius"/>
    </source>
</evidence>
<reference evidence="11" key="1">
    <citation type="submission" date="2016-10" db="EMBL/GenBank/DDBJ databases">
        <authorList>
            <person name="Varghese N."/>
            <person name="Submissions S."/>
        </authorList>
    </citation>
    <scope>NUCLEOTIDE SEQUENCE [LARGE SCALE GENOMIC DNA]</scope>
    <source>
        <strain evidence="11">S9</strain>
    </source>
</reference>
<gene>
    <name evidence="10" type="ORF">SAMN05518684_101258</name>
</gene>
<dbReference type="PANTHER" id="PTHR34582">
    <property type="entry name" value="UPF0702 TRANSMEMBRANE PROTEIN YCAP"/>
    <property type="match status" value="1"/>
</dbReference>
<keyword evidence="3" id="KW-1003">Cell membrane</keyword>
<protein>
    <submittedName>
        <fullName evidence="10">Uncharacterized membrane protein YcaP, DUF421 family</fullName>
    </submittedName>
</protein>
<organism evidence="10 11">
    <name type="scientific">Salipaludibacillus aurantiacus</name>
    <dbReference type="NCBI Taxonomy" id="1601833"/>
    <lineage>
        <taxon>Bacteria</taxon>
        <taxon>Bacillati</taxon>
        <taxon>Bacillota</taxon>
        <taxon>Bacilli</taxon>
        <taxon>Bacillales</taxon>
        <taxon>Bacillaceae</taxon>
    </lineage>
</organism>
<sequence length="236" mass="26519">MNTTFSSLTVELLVGFMALLVLTKVLGKTQITQLTPFDFISALVLGELVGNAIYDKEIAVHYVLYAVALWGALIMTIEKITQKWKGSRSLLEGKPSIVIHSGKIIREELRKNNLDLNQLQNLLRNKDVFSFSEVEYAILESNGNLNVLKKSPFQAATQADLSKPSSSVTLPMTIISDGEWVDDNIFQTPYSKDWFINLFNKNALTVNHIIIAEWSEGAPLYIQLNRAPFIKYINVP</sequence>
<comment type="similarity">
    <text evidence="2">Belongs to the UPF0702 family.</text>
</comment>
<dbReference type="RefSeq" id="WP_093047189.1">
    <property type="nucleotide sequence ID" value="NZ_FOGT01000001.1"/>
</dbReference>
<feature type="domain" description="YetF-like N-terminal transmembrane" evidence="9">
    <location>
        <begin position="6"/>
        <end position="79"/>
    </location>
</feature>
<dbReference type="GO" id="GO:0005886">
    <property type="term" value="C:plasma membrane"/>
    <property type="evidence" value="ECO:0007669"/>
    <property type="project" value="UniProtKB-SubCell"/>
</dbReference>
<dbReference type="AlphaFoldDB" id="A0A1H9PD76"/>
<feature type="transmembrane region" description="Helical" evidence="7">
    <location>
        <begin position="58"/>
        <end position="77"/>
    </location>
</feature>
<evidence type="ECO:0000259" key="8">
    <source>
        <dbReference type="Pfam" id="PF04239"/>
    </source>
</evidence>
<dbReference type="InterPro" id="IPR023090">
    <property type="entry name" value="UPF0702_alpha/beta_dom_sf"/>
</dbReference>
<comment type="subcellular location">
    <subcellularLocation>
        <location evidence="1">Cell membrane</location>
        <topology evidence="1">Multi-pass membrane protein</topology>
    </subcellularLocation>
</comment>
<evidence type="ECO:0000313" key="11">
    <source>
        <dbReference type="Proteomes" id="UP000198571"/>
    </source>
</evidence>
<dbReference type="Proteomes" id="UP000198571">
    <property type="component" value="Unassembled WGS sequence"/>
</dbReference>